<dbReference type="AlphaFoldDB" id="A0A7C3YS25"/>
<proteinExistence type="predicted"/>
<accession>A0A7C3YS25</accession>
<dbReference type="PANTHER" id="PTHR15811">
    <property type="entry name" value="MTH938 DOMAIN-CONTAINING PROTEIN"/>
    <property type="match status" value="1"/>
</dbReference>
<dbReference type="EMBL" id="DTMQ01000007">
    <property type="protein sequence ID" value="HGE98552.1"/>
    <property type="molecule type" value="Genomic_DNA"/>
</dbReference>
<dbReference type="InterPro" id="IPR007523">
    <property type="entry name" value="NDUFAF3/AAMDC"/>
</dbReference>
<dbReference type="Gene3D" id="3.40.1230.10">
    <property type="entry name" value="MTH938-like"/>
    <property type="match status" value="1"/>
</dbReference>
<evidence type="ECO:0008006" key="2">
    <source>
        <dbReference type="Google" id="ProtNLM"/>
    </source>
</evidence>
<name>A0A7C3YS25_UNCW3</name>
<sequence length="114" mass="12908">MRIEKTGFGWIIIDGKRYDSDVIITTEGEIKDRYQDFSGSSHSVNREEAEKLLAGNPEVIIFGTGQSGILSLPQETKDYIRAKGVEFICQPTPIALRTFNQEKRRKSALFHLTC</sequence>
<dbReference type="GO" id="GO:0005737">
    <property type="term" value="C:cytoplasm"/>
    <property type="evidence" value="ECO:0007669"/>
    <property type="project" value="TreeGrafter"/>
</dbReference>
<dbReference type="PANTHER" id="PTHR15811:SF5">
    <property type="entry name" value="MTH938 DOMAIN-CONTAINING PROTEIN"/>
    <property type="match status" value="1"/>
</dbReference>
<dbReference type="SUPFAM" id="SSF64076">
    <property type="entry name" value="MTH938-like"/>
    <property type="match status" value="1"/>
</dbReference>
<organism evidence="1">
    <name type="scientific">candidate division WOR-3 bacterium</name>
    <dbReference type="NCBI Taxonomy" id="2052148"/>
    <lineage>
        <taxon>Bacteria</taxon>
        <taxon>Bacteria division WOR-3</taxon>
    </lineage>
</organism>
<gene>
    <name evidence="1" type="ORF">ENX07_00555</name>
</gene>
<protein>
    <recommendedName>
        <fullName evidence="2">Mth938-like domain-containing protein</fullName>
    </recommendedName>
</protein>
<comment type="caution">
    <text evidence="1">The sequence shown here is derived from an EMBL/GenBank/DDBJ whole genome shotgun (WGS) entry which is preliminary data.</text>
</comment>
<dbReference type="Pfam" id="PF04430">
    <property type="entry name" value="DUF498"/>
    <property type="match status" value="1"/>
</dbReference>
<dbReference type="InterPro" id="IPR036748">
    <property type="entry name" value="MTH938-like_sf"/>
</dbReference>
<evidence type="ECO:0000313" key="1">
    <source>
        <dbReference type="EMBL" id="HGE98552.1"/>
    </source>
</evidence>
<reference evidence="1" key="1">
    <citation type="journal article" date="2020" name="mSystems">
        <title>Genome- and Community-Level Interaction Insights into Carbon Utilization and Element Cycling Functions of Hydrothermarchaeota in Hydrothermal Sediment.</title>
        <authorList>
            <person name="Zhou Z."/>
            <person name="Liu Y."/>
            <person name="Xu W."/>
            <person name="Pan J."/>
            <person name="Luo Z.H."/>
            <person name="Li M."/>
        </authorList>
    </citation>
    <scope>NUCLEOTIDE SEQUENCE [LARGE SCALE GENOMIC DNA]</scope>
    <source>
        <strain evidence="1">SpSt-906</strain>
    </source>
</reference>